<protein>
    <submittedName>
        <fullName evidence="1">Uncharacterized protein</fullName>
    </submittedName>
</protein>
<proteinExistence type="predicted"/>
<geneLocation type="plasmid" evidence="1">
    <name>pNAH20</name>
</geneLocation>
<reference evidence="1" key="1">
    <citation type="journal article" date="2000" name="FEMS Microbiol. Ecol.">
        <title>Three types of phenol and p-cresol catabolism in phenol- and p-cresol-degrading bacteria isolated from river water continuously polluted with phenolic compounds.</title>
        <authorList>
            <person name="Heinaru E."/>
            <person name="Truu J."/>
            <person name="Stottmeister U."/>
            <person name="Heinaru A."/>
        </authorList>
    </citation>
    <scope>NUCLEOTIDE SEQUENCE</scope>
    <source>
        <strain evidence="1">PC20</strain>
        <plasmid evidence="1">pNAH20</plasmid>
    </source>
</reference>
<organism evidence="1">
    <name type="scientific">Pseudomonas fluorescens</name>
    <dbReference type="NCBI Taxonomy" id="294"/>
    <lineage>
        <taxon>Bacteria</taxon>
        <taxon>Pseudomonadati</taxon>
        <taxon>Pseudomonadota</taxon>
        <taxon>Gammaproteobacteria</taxon>
        <taxon>Pseudomonadales</taxon>
        <taxon>Pseudomonadaceae</taxon>
        <taxon>Pseudomonas</taxon>
    </lineage>
</organism>
<evidence type="ECO:0000313" key="1">
    <source>
        <dbReference type="EMBL" id="ACQ63500.1"/>
    </source>
</evidence>
<accession>C3KFN2</accession>
<reference evidence="1" key="2">
    <citation type="submission" date="2009-05" db="EMBL/GenBank/DDBJ databases">
        <title>Conjugal transfer and mobilization capacity of the completely sequenced naphthalene plasmid pNAH20 from multiplasmid strain Pseudomonas fluorescens PC20.</title>
        <authorList>
            <person name="Heinaru E."/>
            <person name="Vedler E."/>
            <person name="Jutkina J."/>
            <person name="Lehiste M."/>
            <person name="Heinaru A."/>
        </authorList>
    </citation>
    <scope>NUCLEOTIDE SEQUENCE</scope>
    <source>
        <strain evidence="1">PC20</strain>
        <plasmid evidence="1">pNAH20</plasmid>
    </source>
</reference>
<sequence length="135" mass="15349">MFLQQPAEVGDGGLVRNALQAQPGKLAQDGRLVQRFLHRRVAVAEPLMHQMNPQHCRQWIGWRATLTLGVMRIDQGNQTLPRHHPIHLDQEQLFAGLFALTGILGVEEGHLLHWKTRRVKSGHFAKIRKSSSEFP</sequence>
<dbReference type="AlphaFoldDB" id="C3KFN2"/>
<keyword evidence="1" id="KW-0614">Plasmid</keyword>
<dbReference type="EMBL" id="AY887963">
    <property type="protein sequence ID" value="ACQ63500.1"/>
    <property type="molecule type" value="Genomic_DNA"/>
</dbReference>
<name>C3KFN2_PSEFL</name>